<keyword evidence="3" id="KW-1185">Reference proteome</keyword>
<evidence type="ECO:0000256" key="1">
    <source>
        <dbReference type="SAM" id="Phobius"/>
    </source>
</evidence>
<dbReference type="AlphaFoldDB" id="A0A067MSZ5"/>
<protein>
    <submittedName>
        <fullName evidence="2">Uncharacterized protein</fullName>
    </submittedName>
</protein>
<reference evidence="3" key="1">
    <citation type="journal article" date="2014" name="Proc. Natl. Acad. Sci. U.S.A.">
        <title>Extensive sampling of basidiomycete genomes demonstrates inadequacy of the white-rot/brown-rot paradigm for wood decay fungi.</title>
        <authorList>
            <person name="Riley R."/>
            <person name="Salamov A.A."/>
            <person name="Brown D.W."/>
            <person name="Nagy L.G."/>
            <person name="Floudas D."/>
            <person name="Held B.W."/>
            <person name="Levasseur A."/>
            <person name="Lombard V."/>
            <person name="Morin E."/>
            <person name="Otillar R."/>
            <person name="Lindquist E.A."/>
            <person name="Sun H."/>
            <person name="LaButti K.M."/>
            <person name="Schmutz J."/>
            <person name="Jabbour D."/>
            <person name="Luo H."/>
            <person name="Baker S.E."/>
            <person name="Pisabarro A.G."/>
            <person name="Walton J.D."/>
            <person name="Blanchette R.A."/>
            <person name="Henrissat B."/>
            <person name="Martin F."/>
            <person name="Cullen D."/>
            <person name="Hibbett D.S."/>
            <person name="Grigoriev I.V."/>
        </authorList>
    </citation>
    <scope>NUCLEOTIDE SEQUENCE [LARGE SCALE GENOMIC DNA]</scope>
    <source>
        <strain evidence="3">FD-172 SS1</strain>
    </source>
</reference>
<dbReference type="InParanoid" id="A0A067MSZ5"/>
<feature type="transmembrane region" description="Helical" evidence="1">
    <location>
        <begin position="29"/>
        <end position="47"/>
    </location>
</feature>
<organism evidence="2 3">
    <name type="scientific">Botryobasidium botryosum (strain FD-172 SS1)</name>
    <dbReference type="NCBI Taxonomy" id="930990"/>
    <lineage>
        <taxon>Eukaryota</taxon>
        <taxon>Fungi</taxon>
        <taxon>Dikarya</taxon>
        <taxon>Basidiomycota</taxon>
        <taxon>Agaricomycotina</taxon>
        <taxon>Agaricomycetes</taxon>
        <taxon>Cantharellales</taxon>
        <taxon>Botryobasidiaceae</taxon>
        <taxon>Botryobasidium</taxon>
    </lineage>
</organism>
<evidence type="ECO:0000313" key="3">
    <source>
        <dbReference type="Proteomes" id="UP000027195"/>
    </source>
</evidence>
<dbReference type="EMBL" id="KL198020">
    <property type="protein sequence ID" value="KDQ18828.1"/>
    <property type="molecule type" value="Genomic_DNA"/>
</dbReference>
<dbReference type="Proteomes" id="UP000027195">
    <property type="component" value="Unassembled WGS sequence"/>
</dbReference>
<dbReference type="HOGENOM" id="CLU_2922323_0_0_1"/>
<keyword evidence="1" id="KW-0812">Transmembrane</keyword>
<proteinExistence type="predicted"/>
<accession>A0A067MSZ5</accession>
<keyword evidence="1" id="KW-1133">Transmembrane helix</keyword>
<gene>
    <name evidence="2" type="ORF">BOTBODRAFT_477103</name>
</gene>
<sequence length="61" mass="7081">MFWAHFDSDWRRGYSIPRPKLKHGRRPSGAAQMIFSCALAALVRLAWSCCLRMRALHLVHT</sequence>
<evidence type="ECO:0000313" key="2">
    <source>
        <dbReference type="EMBL" id="KDQ18828.1"/>
    </source>
</evidence>
<name>A0A067MSZ5_BOTB1</name>
<keyword evidence="1" id="KW-0472">Membrane</keyword>